<dbReference type="Gene3D" id="3.40.50.1460">
    <property type="match status" value="1"/>
</dbReference>
<dbReference type="InterPro" id="IPR042095">
    <property type="entry name" value="SUMF_sf"/>
</dbReference>
<feature type="chain" id="PRO_5024967852" evidence="2">
    <location>
        <begin position="20"/>
        <end position="531"/>
    </location>
</feature>
<protein>
    <submittedName>
        <fullName evidence="4">SUMF1/EgtB/PvdO family nonheme iron enzyme</fullName>
    </submittedName>
</protein>
<proteinExistence type="inferred from homology"/>
<dbReference type="Pfam" id="PF03781">
    <property type="entry name" value="FGE-sulfatase"/>
    <property type="match status" value="1"/>
</dbReference>
<dbReference type="PROSITE" id="PS50208">
    <property type="entry name" value="CASPASE_P20"/>
    <property type="match status" value="1"/>
</dbReference>
<accession>A0A5N1JGT6</accession>
<dbReference type="InterPro" id="IPR016187">
    <property type="entry name" value="CTDL_fold"/>
</dbReference>
<reference evidence="4 5" key="1">
    <citation type="submission" date="2019-09" db="EMBL/GenBank/DDBJ databases">
        <title>Genome Sequence of Larkinella sp MA1.</title>
        <authorList>
            <person name="Srinivasan S."/>
        </authorList>
    </citation>
    <scope>NUCLEOTIDE SEQUENCE [LARGE SCALE GENOMIC DNA]</scope>
    <source>
        <strain evidence="4 5">MA1</strain>
    </source>
</reference>
<gene>
    <name evidence="4" type="ORF">F0P93_20580</name>
</gene>
<comment type="caution">
    <text evidence="4">The sequence shown here is derived from an EMBL/GenBank/DDBJ whole genome shotgun (WGS) entry which is preliminary data.</text>
</comment>
<dbReference type="InterPro" id="IPR029030">
    <property type="entry name" value="Caspase-like_dom_sf"/>
</dbReference>
<dbReference type="InterPro" id="IPR005532">
    <property type="entry name" value="SUMF_dom"/>
</dbReference>
<dbReference type="Proteomes" id="UP000326344">
    <property type="component" value="Unassembled WGS sequence"/>
</dbReference>
<dbReference type="EMBL" id="VTWS01000005">
    <property type="protein sequence ID" value="KAA9349840.1"/>
    <property type="molecule type" value="Genomic_DNA"/>
</dbReference>
<evidence type="ECO:0000313" key="5">
    <source>
        <dbReference type="Proteomes" id="UP000326344"/>
    </source>
</evidence>
<dbReference type="Pfam" id="PF00656">
    <property type="entry name" value="Peptidase_C14"/>
    <property type="match status" value="1"/>
</dbReference>
<evidence type="ECO:0000259" key="3">
    <source>
        <dbReference type="PROSITE" id="PS50208"/>
    </source>
</evidence>
<dbReference type="GO" id="GO:0006508">
    <property type="term" value="P:proteolysis"/>
    <property type="evidence" value="ECO:0007669"/>
    <property type="project" value="InterPro"/>
</dbReference>
<comment type="similarity">
    <text evidence="1">Belongs to the peptidase C14A family.</text>
</comment>
<dbReference type="InterPro" id="IPR015917">
    <property type="entry name" value="Pept_C14A"/>
</dbReference>
<sequence length="531" mass="59325">MKYFLFLFLWSFSSLQAQRAFKPIASTSQPQKGRLALVIGNSTYPGQALPNAANDAQDMAATLRQLGFEVILKLNLNQTELETVVSGFTQRLKNYEVGLFYFAGHGFEAGDNLNYLMSVEVRSDLNETLAKRKSLCLNDVMSSMKEANSHTNILLVDACRNNPFRGWDRNTASGLGAVNAPSGTIAFFAASPGQTASENAGQRNGLFTQELLKQLRQPNLELISIFKNTARAVKVKNTRQTPYQAGFITDDFYFKRTESPTTLARQQEPAKPVVDLEPIAMVSVAEGSFLMGNNTNDWEKPIHRVTLSSFRMAKFETTVAEFERFVEATEHKTDAEKGEGSYINDGKLKPGVNWRCDAEGKIRPRSEYNHPVIHVSWNDAVAYCEWLTLKTGRTYRLPTEAEWEYAARGGQQSRGTLYAGSNEFKEVGWITIDKAKQATRAVGLMKANELGLYDMSWNVDEWCSDFYERDYYASSPDNNPTGSTTGSVRILRGGSYGDNAYDPRSARVAHRFFAPPNLSSCHHGFRVVSVP</sequence>
<feature type="domain" description="Caspase family p20" evidence="3">
    <location>
        <begin position="32"/>
        <end position="163"/>
    </location>
</feature>
<name>A0A5N1JGT6_9BACT</name>
<dbReference type="InterPro" id="IPR001309">
    <property type="entry name" value="Pept_C14_p20"/>
</dbReference>
<keyword evidence="5" id="KW-1185">Reference proteome</keyword>
<dbReference type="InterPro" id="IPR051043">
    <property type="entry name" value="Sulfatase_Mod_Factor_Kinase"/>
</dbReference>
<evidence type="ECO:0000256" key="2">
    <source>
        <dbReference type="SAM" id="SignalP"/>
    </source>
</evidence>
<dbReference type="InterPro" id="IPR011600">
    <property type="entry name" value="Pept_C14_caspase"/>
</dbReference>
<dbReference type="SMART" id="SM00115">
    <property type="entry name" value="CASc"/>
    <property type="match status" value="1"/>
</dbReference>
<dbReference type="RefSeq" id="WP_150879430.1">
    <property type="nucleotide sequence ID" value="NZ_VTWS01000005.1"/>
</dbReference>
<dbReference type="SUPFAM" id="SSF56436">
    <property type="entry name" value="C-type lectin-like"/>
    <property type="match status" value="1"/>
</dbReference>
<evidence type="ECO:0000313" key="4">
    <source>
        <dbReference type="EMBL" id="KAA9349840.1"/>
    </source>
</evidence>
<dbReference type="Gene3D" id="3.90.1580.10">
    <property type="entry name" value="paralog of FGE (formylglycine-generating enzyme)"/>
    <property type="match status" value="1"/>
</dbReference>
<dbReference type="GO" id="GO:0120147">
    <property type="term" value="F:formylglycine-generating oxidase activity"/>
    <property type="evidence" value="ECO:0007669"/>
    <property type="project" value="TreeGrafter"/>
</dbReference>
<dbReference type="PANTHER" id="PTHR23150">
    <property type="entry name" value="SULFATASE MODIFYING FACTOR 1, 2"/>
    <property type="match status" value="1"/>
</dbReference>
<dbReference type="AlphaFoldDB" id="A0A5N1JGT6"/>
<evidence type="ECO:0000256" key="1">
    <source>
        <dbReference type="ARBA" id="ARBA00010134"/>
    </source>
</evidence>
<dbReference type="GO" id="GO:0004197">
    <property type="term" value="F:cysteine-type endopeptidase activity"/>
    <property type="evidence" value="ECO:0007669"/>
    <property type="project" value="InterPro"/>
</dbReference>
<feature type="signal peptide" evidence="2">
    <location>
        <begin position="1"/>
        <end position="19"/>
    </location>
</feature>
<organism evidence="4 5">
    <name type="scientific">Larkinella humicola</name>
    <dbReference type="NCBI Taxonomy" id="2607654"/>
    <lineage>
        <taxon>Bacteria</taxon>
        <taxon>Pseudomonadati</taxon>
        <taxon>Bacteroidota</taxon>
        <taxon>Cytophagia</taxon>
        <taxon>Cytophagales</taxon>
        <taxon>Spirosomataceae</taxon>
        <taxon>Larkinella</taxon>
    </lineage>
</organism>
<dbReference type="SUPFAM" id="SSF52129">
    <property type="entry name" value="Caspase-like"/>
    <property type="match status" value="1"/>
</dbReference>
<keyword evidence="2" id="KW-0732">Signal</keyword>
<dbReference type="PANTHER" id="PTHR23150:SF19">
    <property type="entry name" value="FORMYLGLYCINE-GENERATING ENZYME"/>
    <property type="match status" value="1"/>
</dbReference>